<dbReference type="EMBL" id="SBIQ01000311">
    <property type="protein sequence ID" value="KAF7680936.1"/>
    <property type="molecule type" value="Genomic_DNA"/>
</dbReference>
<comment type="similarity">
    <text evidence="2">Belongs to the SPCS3 family.</text>
</comment>
<dbReference type="PANTHER" id="PTHR12804">
    <property type="entry name" value="MICROSOMAL SIGNAL PEPTIDASE 23 KD SUBUNIT SPC22/23"/>
    <property type="match status" value="1"/>
</dbReference>
<protein>
    <recommendedName>
        <fullName evidence="8">Signal peptidase complex subunit 3</fullName>
    </recommendedName>
    <alternativeName>
        <fullName evidence="9">Microsomal signal peptidase subunit 3</fullName>
    </alternativeName>
</protein>
<evidence type="ECO:0000256" key="2">
    <source>
        <dbReference type="ARBA" id="ARBA00009289"/>
    </source>
</evidence>
<evidence type="ECO:0000256" key="11">
    <source>
        <dbReference type="SAM" id="Phobius"/>
    </source>
</evidence>
<accession>A0ABQ7HW02</accession>
<keyword evidence="6 11" id="KW-1133">Transmembrane helix</keyword>
<evidence type="ECO:0000256" key="8">
    <source>
        <dbReference type="ARBA" id="ARBA00029556"/>
    </source>
</evidence>
<comment type="subcellular location">
    <subcellularLocation>
        <location evidence="1">Endoplasmic reticulum membrane</location>
        <topology evidence="1">Single-pass type II membrane protein</topology>
    </subcellularLocation>
</comment>
<keyword evidence="3 11" id="KW-0812">Transmembrane</keyword>
<keyword evidence="5" id="KW-0735">Signal-anchor</keyword>
<evidence type="ECO:0000256" key="10">
    <source>
        <dbReference type="ARBA" id="ARBA00045670"/>
    </source>
</evidence>
<evidence type="ECO:0000256" key="4">
    <source>
        <dbReference type="ARBA" id="ARBA00022824"/>
    </source>
</evidence>
<sequence>MHSIYSRVSTYSGVLFNATTVLLLAIALVTHLSWKPLPEANLTIIDYTRFNGKTLGVMFNPGVDLTSQFDSPNLKQIFLYLNIKYGKNLENSEMVWSKIVTRQAHKIYKSNLKSNYDLRGNFGKKAIFELRANFFPYVGVITDKQLAIVEKI</sequence>
<reference evidence="12 13" key="1">
    <citation type="submission" date="2019-01" db="EMBL/GenBank/DDBJ databases">
        <title>Genomes sequencing and comparative genomics of infectious freshwater microsporidia, Cucumispora dikerogammari and Thelohania contejeani.</title>
        <authorList>
            <person name="Cormier A."/>
            <person name="Giraud I."/>
            <person name="Wattier R."/>
            <person name="Teixeira M."/>
            <person name="Grandjean F."/>
            <person name="Rigaud T."/>
            <person name="Cordaux R."/>
        </authorList>
    </citation>
    <scope>NUCLEOTIDE SEQUENCE [LARGE SCALE GENOMIC DNA]</scope>
    <source>
        <strain evidence="12">T1</strain>
        <tissue evidence="12">Spores</tissue>
    </source>
</reference>
<evidence type="ECO:0000256" key="1">
    <source>
        <dbReference type="ARBA" id="ARBA00004648"/>
    </source>
</evidence>
<dbReference type="InterPro" id="IPR007653">
    <property type="entry name" value="SPC3"/>
</dbReference>
<evidence type="ECO:0000313" key="13">
    <source>
        <dbReference type="Proteomes" id="UP001516464"/>
    </source>
</evidence>
<dbReference type="PANTHER" id="PTHR12804:SF0">
    <property type="entry name" value="SIGNAL PEPTIDASE COMPLEX SUBUNIT 3"/>
    <property type="match status" value="1"/>
</dbReference>
<comment type="caution">
    <text evidence="12">The sequence shown here is derived from an EMBL/GenBank/DDBJ whole genome shotgun (WGS) entry which is preliminary data.</text>
</comment>
<dbReference type="Proteomes" id="UP001516464">
    <property type="component" value="Unassembled WGS sequence"/>
</dbReference>
<evidence type="ECO:0000256" key="5">
    <source>
        <dbReference type="ARBA" id="ARBA00022968"/>
    </source>
</evidence>
<feature type="transmembrane region" description="Helical" evidence="11">
    <location>
        <begin position="12"/>
        <end position="34"/>
    </location>
</feature>
<dbReference type="Pfam" id="PF04573">
    <property type="entry name" value="SPC22"/>
    <property type="match status" value="1"/>
</dbReference>
<evidence type="ECO:0000256" key="3">
    <source>
        <dbReference type="ARBA" id="ARBA00022692"/>
    </source>
</evidence>
<organism evidence="12 13">
    <name type="scientific">Astathelohania contejeani</name>
    <dbReference type="NCBI Taxonomy" id="164912"/>
    <lineage>
        <taxon>Eukaryota</taxon>
        <taxon>Fungi</taxon>
        <taxon>Fungi incertae sedis</taxon>
        <taxon>Microsporidia</taxon>
        <taxon>Astathelohaniidae</taxon>
        <taxon>Astathelohania</taxon>
    </lineage>
</organism>
<keyword evidence="7 11" id="KW-0472">Membrane</keyword>
<name>A0ABQ7HW02_9MICR</name>
<evidence type="ECO:0000256" key="6">
    <source>
        <dbReference type="ARBA" id="ARBA00022989"/>
    </source>
</evidence>
<gene>
    <name evidence="12" type="ORF">TCON_2445</name>
</gene>
<evidence type="ECO:0000313" key="12">
    <source>
        <dbReference type="EMBL" id="KAF7680936.1"/>
    </source>
</evidence>
<keyword evidence="13" id="KW-1185">Reference proteome</keyword>
<proteinExistence type="inferred from homology"/>
<comment type="function">
    <text evidence="10">Essential component of the signal peptidase complex (SPC) which catalyzes the cleavage of N-terminal signal sequences from nascent proteins as they are translocated into the lumen of the endoplasmic reticulum. Essential for the SPC catalytic activity, possibly by stabilizing and positioning the active center of the complex close to the lumenal surface. Essential for viability.</text>
</comment>
<evidence type="ECO:0000256" key="9">
    <source>
        <dbReference type="ARBA" id="ARBA00033146"/>
    </source>
</evidence>
<evidence type="ECO:0000256" key="7">
    <source>
        <dbReference type="ARBA" id="ARBA00023136"/>
    </source>
</evidence>
<keyword evidence="4" id="KW-0256">Endoplasmic reticulum</keyword>